<reference evidence="1" key="1">
    <citation type="submission" date="2023-11" db="EMBL/GenBank/DDBJ databases">
        <title>MicrobeMod: A computational toolkit for identifying prokaryotic methylation and restriction-modification with nanopore sequencing.</title>
        <authorList>
            <person name="Crits-Christoph A."/>
            <person name="Kang S.C."/>
            <person name="Lee H."/>
            <person name="Ostrov N."/>
        </authorList>
    </citation>
    <scope>NUCLEOTIDE SEQUENCE</scope>
    <source>
        <strain evidence="1">ATCC BAA-953</strain>
    </source>
</reference>
<dbReference type="RefSeq" id="WP_198349987.1">
    <property type="nucleotide sequence ID" value="NZ_JABASV010000012.1"/>
</dbReference>
<dbReference type="GeneID" id="303167573"/>
<gene>
    <name evidence="1" type="ORF">SIL78_18720</name>
</gene>
<organism evidence="1 2">
    <name type="scientific">Vreelandella alkaliphila</name>
    <dbReference type="NCBI Taxonomy" id="272774"/>
    <lineage>
        <taxon>Bacteria</taxon>
        <taxon>Pseudomonadati</taxon>
        <taxon>Pseudomonadota</taxon>
        <taxon>Gammaproteobacteria</taxon>
        <taxon>Oceanospirillales</taxon>
        <taxon>Halomonadaceae</taxon>
        <taxon>Vreelandella</taxon>
    </lineage>
</organism>
<proteinExistence type="predicted"/>
<sequence length="85" mass="9053">MAKLTKAEAAWLKKLQAVIDECPSKRLAAFTVGDARITLYDGSNQAQILAIQDANPSEEFGNAVEAADATLAHVPFPFQIHSVAG</sequence>
<dbReference type="EMBL" id="JAWXXT010000002">
    <property type="protein sequence ID" value="MDX5979585.1"/>
    <property type="molecule type" value="Genomic_DNA"/>
</dbReference>
<comment type="caution">
    <text evidence="1">The sequence shown here is derived from an EMBL/GenBank/DDBJ whole genome shotgun (WGS) entry which is preliminary data.</text>
</comment>
<evidence type="ECO:0000313" key="2">
    <source>
        <dbReference type="Proteomes" id="UP001276761"/>
    </source>
</evidence>
<protein>
    <submittedName>
        <fullName evidence="1">Uncharacterized protein</fullName>
    </submittedName>
</protein>
<accession>A0AAJ2VVF9</accession>
<name>A0AAJ2VVF9_9GAMM</name>
<dbReference type="Proteomes" id="UP001276761">
    <property type="component" value="Unassembled WGS sequence"/>
</dbReference>
<dbReference type="AlphaFoldDB" id="A0AAJ2VVF9"/>
<evidence type="ECO:0000313" key="1">
    <source>
        <dbReference type="EMBL" id="MDX5979585.1"/>
    </source>
</evidence>